<dbReference type="SUPFAM" id="SSF74650">
    <property type="entry name" value="Galactose mutarotase-like"/>
    <property type="match status" value="1"/>
</dbReference>
<evidence type="ECO:0000256" key="2">
    <source>
        <dbReference type="ARBA" id="ARBA00022723"/>
    </source>
</evidence>
<proteinExistence type="inferred from homology"/>
<dbReference type="EMBL" id="LT629690">
    <property type="protein sequence ID" value="SDF28091.1"/>
    <property type="molecule type" value="Genomic_DNA"/>
</dbReference>
<dbReference type="InterPro" id="IPR011013">
    <property type="entry name" value="Gal_mutarotase_sf_dom"/>
</dbReference>
<dbReference type="Proteomes" id="UP000182427">
    <property type="component" value="Chromosome I"/>
</dbReference>
<evidence type="ECO:0000256" key="3">
    <source>
        <dbReference type="ARBA" id="ARBA00022801"/>
    </source>
</evidence>
<dbReference type="InterPro" id="IPR000602">
    <property type="entry name" value="Glyco_hydro_38_N"/>
</dbReference>
<gene>
    <name evidence="6" type="ORF">SAMN05444167_1939</name>
</gene>
<evidence type="ECO:0000256" key="4">
    <source>
        <dbReference type="ARBA" id="ARBA00023295"/>
    </source>
</evidence>
<organism evidence="6 7">
    <name type="scientific">Terriglobus roseus</name>
    <dbReference type="NCBI Taxonomy" id="392734"/>
    <lineage>
        <taxon>Bacteria</taxon>
        <taxon>Pseudomonadati</taxon>
        <taxon>Acidobacteriota</taxon>
        <taxon>Terriglobia</taxon>
        <taxon>Terriglobales</taxon>
        <taxon>Acidobacteriaceae</taxon>
        <taxon>Terriglobus</taxon>
    </lineage>
</organism>
<dbReference type="InterPro" id="IPR011330">
    <property type="entry name" value="Glyco_hydro/deAcase_b/a-brl"/>
</dbReference>
<comment type="similarity">
    <text evidence="1">Belongs to the glycosyl hydrolase 38 family.</text>
</comment>
<dbReference type="GO" id="GO:0009313">
    <property type="term" value="P:oligosaccharide catabolic process"/>
    <property type="evidence" value="ECO:0007669"/>
    <property type="project" value="TreeGrafter"/>
</dbReference>
<dbReference type="InterPro" id="IPR011682">
    <property type="entry name" value="Glyco_hydro_38_C"/>
</dbReference>
<dbReference type="Pfam" id="PF01074">
    <property type="entry name" value="Glyco_hydro_38N"/>
    <property type="match status" value="1"/>
</dbReference>
<feature type="domain" description="Glycoside hydrolase family 38 central" evidence="5">
    <location>
        <begin position="304"/>
        <end position="382"/>
    </location>
</feature>
<dbReference type="Gene3D" id="3.20.110.10">
    <property type="entry name" value="Glycoside hydrolase 38, N terminal domain"/>
    <property type="match status" value="1"/>
</dbReference>
<dbReference type="PROSITE" id="PS51318">
    <property type="entry name" value="TAT"/>
    <property type="match status" value="1"/>
</dbReference>
<accession>A0A1G7JT81</accession>
<keyword evidence="7" id="KW-1185">Reference proteome</keyword>
<dbReference type="SMART" id="SM00872">
    <property type="entry name" value="Alpha-mann_mid"/>
    <property type="match status" value="1"/>
</dbReference>
<keyword evidence="2" id="KW-0479">Metal-binding</keyword>
<dbReference type="PANTHER" id="PTHR46017:SF1">
    <property type="entry name" value="ALPHA-MANNOSIDASE 2C1"/>
    <property type="match status" value="1"/>
</dbReference>
<dbReference type="GO" id="GO:0046872">
    <property type="term" value="F:metal ion binding"/>
    <property type="evidence" value="ECO:0007669"/>
    <property type="project" value="UniProtKB-KW"/>
</dbReference>
<dbReference type="InterPro" id="IPR028995">
    <property type="entry name" value="Glyco_hydro_57/38_cen_sf"/>
</dbReference>
<dbReference type="Gene3D" id="1.20.1270.50">
    <property type="entry name" value="Glycoside hydrolase family 38, central domain"/>
    <property type="match status" value="1"/>
</dbReference>
<sequence>MKKTEGGLSRRDFLIQGTAALGTVAVSNSFAQTVHSTTASSKRVLHIMGHSHIDAAWLWPWREGSDEALNTFRSALNRMKETPGFCYSHSSSMHYRWVQNADPGMFEEIKQRIREGRWEVVGAWPVEPDCNIPATESFVRHCLYGKEFCKNELGVDVKIGFNPDSFGHAAGLPTILKNAGYEYYVFMRPQENEMDLPLLFWWEGPDGSRVLALRLYRTYENNASHLAADAEHSFAPGMNDGAFFLGVGDHGGAVTAAQIREVLKMKGDPNLPELRWSTLHEFFDAVKKSPAFSSLPVVRHELQHHSRGCYSAYGEGKALNRRAERWMVEAESISLFSSLTTTHQYPHKEFVDSWWKILFCQFHDMAAGTALYADYQDVRDSLGFACEVAQTTKVQALQTMARQVDTTKVVQGAVFLWNPLPWPRKTLVEYYTGRRPDNLEFITHLTDKDQKKYPIQWLASESMTQQHLRLTAWVDLPACGYKLFELAHGPAPDGAAFSNAITVSRSGFGISSAKAEDGTELLARSIGLVVVADSSDTWAHAVNEFRQEMGRPTLVYAGVVEEGPVTRITRHRATWMESEIILDLVEYAGIEAVELRFVINWNQHEQMLKLEVPTALTQPRIFAKVPGAVIERAVNGEEEPYQDWAAVQGKINGNDYTLALINEQTYSYDCLDGLFRTVLIRSAPFARHRPDKTVYFDANAWQDQGRQERRFWLVAQKGTHSQLALDRMAEELQSPAEHVMTSAHAGHMEWEQSFFEVSPSSVWVLALKPAENVKDGYIVRVQERSGVATKTSLKSTFLNLDHSVNLAPWELKTLLIQRSASGPAKVKEVSILEV</sequence>
<dbReference type="InterPro" id="IPR006311">
    <property type="entry name" value="TAT_signal"/>
</dbReference>
<protein>
    <submittedName>
        <fullName evidence="6">Alpha-mannosidase</fullName>
    </submittedName>
</protein>
<evidence type="ECO:0000313" key="6">
    <source>
        <dbReference type="EMBL" id="SDF28091.1"/>
    </source>
</evidence>
<dbReference type="InterPro" id="IPR027291">
    <property type="entry name" value="Glyco_hydro_38_N_sf"/>
</dbReference>
<dbReference type="AlphaFoldDB" id="A0A1G7JT81"/>
<dbReference type="GO" id="GO:0006013">
    <property type="term" value="P:mannose metabolic process"/>
    <property type="evidence" value="ECO:0007669"/>
    <property type="project" value="InterPro"/>
</dbReference>
<dbReference type="InterPro" id="IPR037094">
    <property type="entry name" value="Glyco_hydro_38_cen_sf"/>
</dbReference>
<reference evidence="6 7" key="1">
    <citation type="submission" date="2016-10" db="EMBL/GenBank/DDBJ databases">
        <authorList>
            <person name="de Groot N.N."/>
        </authorList>
    </citation>
    <scope>NUCLEOTIDE SEQUENCE [LARGE SCALE GENOMIC DNA]</scope>
    <source>
        <strain evidence="6 7">GAS232</strain>
    </source>
</reference>
<dbReference type="Pfam" id="PF09261">
    <property type="entry name" value="Alpha-mann_mid"/>
    <property type="match status" value="1"/>
</dbReference>
<dbReference type="SUPFAM" id="SSF88688">
    <property type="entry name" value="Families 57/38 glycoside transferase middle domain"/>
    <property type="match status" value="1"/>
</dbReference>
<dbReference type="CDD" id="cd10789">
    <property type="entry name" value="GH38N_AMII_ER_cytosolic"/>
    <property type="match status" value="1"/>
</dbReference>
<dbReference type="Gene3D" id="2.70.98.30">
    <property type="entry name" value="Golgi alpha-mannosidase II, domain 4"/>
    <property type="match status" value="1"/>
</dbReference>
<dbReference type="GO" id="GO:0004559">
    <property type="term" value="F:alpha-mannosidase activity"/>
    <property type="evidence" value="ECO:0007669"/>
    <property type="project" value="InterPro"/>
</dbReference>
<evidence type="ECO:0000313" key="7">
    <source>
        <dbReference type="Proteomes" id="UP000182427"/>
    </source>
</evidence>
<dbReference type="OrthoDB" id="9772207at2"/>
<dbReference type="Pfam" id="PF07748">
    <property type="entry name" value="Glyco_hydro_38C"/>
    <property type="match status" value="1"/>
</dbReference>
<keyword evidence="3" id="KW-0378">Hydrolase</keyword>
<dbReference type="SUPFAM" id="SSF88713">
    <property type="entry name" value="Glycoside hydrolase/deacetylase"/>
    <property type="match status" value="1"/>
</dbReference>
<keyword evidence="4" id="KW-0326">Glycosidase</keyword>
<name>A0A1G7JT81_9BACT</name>
<dbReference type="InterPro" id="IPR015341">
    <property type="entry name" value="Glyco_hydro_38_cen"/>
</dbReference>
<dbReference type="GO" id="GO:0030246">
    <property type="term" value="F:carbohydrate binding"/>
    <property type="evidence" value="ECO:0007669"/>
    <property type="project" value="InterPro"/>
</dbReference>
<evidence type="ECO:0000256" key="1">
    <source>
        <dbReference type="ARBA" id="ARBA00009792"/>
    </source>
</evidence>
<dbReference type="PANTHER" id="PTHR46017">
    <property type="entry name" value="ALPHA-MANNOSIDASE 2C1"/>
    <property type="match status" value="1"/>
</dbReference>
<evidence type="ECO:0000259" key="5">
    <source>
        <dbReference type="SMART" id="SM00872"/>
    </source>
</evidence>